<comment type="similarity">
    <text evidence="2">Belongs to the DedA family.</text>
</comment>
<evidence type="ECO:0000259" key="9">
    <source>
        <dbReference type="Pfam" id="PF09335"/>
    </source>
</evidence>
<accession>A0A8J3ZQW6</accession>
<keyword evidence="5 8" id="KW-1133">Transmembrane helix</keyword>
<comment type="subcellular location">
    <subcellularLocation>
        <location evidence="1">Cell membrane</location>
        <topology evidence="1">Multi-pass membrane protein</topology>
    </subcellularLocation>
</comment>
<keyword evidence="6 8" id="KW-0472">Membrane</keyword>
<proteinExistence type="inferred from homology"/>
<dbReference type="PANTHER" id="PTHR42709">
    <property type="entry name" value="ALKALINE PHOSPHATASE LIKE PROTEIN"/>
    <property type="match status" value="1"/>
</dbReference>
<feature type="transmembrane region" description="Helical" evidence="8">
    <location>
        <begin position="173"/>
        <end position="192"/>
    </location>
</feature>
<gene>
    <name evidence="10" type="ORF">Voc01_008180</name>
</gene>
<evidence type="ECO:0000256" key="3">
    <source>
        <dbReference type="ARBA" id="ARBA00022475"/>
    </source>
</evidence>
<organism evidence="10 11">
    <name type="scientific">Virgisporangium ochraceum</name>
    <dbReference type="NCBI Taxonomy" id="65505"/>
    <lineage>
        <taxon>Bacteria</taxon>
        <taxon>Bacillati</taxon>
        <taxon>Actinomycetota</taxon>
        <taxon>Actinomycetes</taxon>
        <taxon>Micromonosporales</taxon>
        <taxon>Micromonosporaceae</taxon>
        <taxon>Virgisporangium</taxon>
    </lineage>
</organism>
<dbReference type="Proteomes" id="UP000635606">
    <property type="component" value="Unassembled WGS sequence"/>
</dbReference>
<dbReference type="EMBL" id="BOPH01000010">
    <property type="protein sequence ID" value="GIJ65901.1"/>
    <property type="molecule type" value="Genomic_DNA"/>
</dbReference>
<protein>
    <recommendedName>
        <fullName evidence="9">VTT domain-containing protein</fullName>
    </recommendedName>
</protein>
<reference evidence="10" key="1">
    <citation type="submission" date="2021-01" db="EMBL/GenBank/DDBJ databases">
        <title>Whole genome shotgun sequence of Virgisporangium ochraceum NBRC 16418.</title>
        <authorList>
            <person name="Komaki H."/>
            <person name="Tamura T."/>
        </authorList>
    </citation>
    <scope>NUCLEOTIDE SEQUENCE</scope>
    <source>
        <strain evidence="10">NBRC 16418</strain>
    </source>
</reference>
<dbReference type="RefSeq" id="WP_203925890.1">
    <property type="nucleotide sequence ID" value="NZ_BOPH01000010.1"/>
</dbReference>
<dbReference type="PANTHER" id="PTHR42709:SF6">
    <property type="entry name" value="UNDECAPRENYL PHOSPHATE TRANSPORTER A"/>
    <property type="match status" value="1"/>
</dbReference>
<evidence type="ECO:0000256" key="6">
    <source>
        <dbReference type="ARBA" id="ARBA00023136"/>
    </source>
</evidence>
<dbReference type="InterPro" id="IPR032816">
    <property type="entry name" value="VTT_dom"/>
</dbReference>
<feature type="region of interest" description="Disordered" evidence="7">
    <location>
        <begin position="365"/>
        <end position="384"/>
    </location>
</feature>
<keyword evidence="4 8" id="KW-0812">Transmembrane</keyword>
<evidence type="ECO:0000313" key="11">
    <source>
        <dbReference type="Proteomes" id="UP000635606"/>
    </source>
</evidence>
<evidence type="ECO:0000256" key="8">
    <source>
        <dbReference type="SAM" id="Phobius"/>
    </source>
</evidence>
<name>A0A8J3ZQW6_9ACTN</name>
<evidence type="ECO:0000256" key="2">
    <source>
        <dbReference type="ARBA" id="ARBA00010792"/>
    </source>
</evidence>
<evidence type="ECO:0000256" key="4">
    <source>
        <dbReference type="ARBA" id="ARBA00022692"/>
    </source>
</evidence>
<sequence length="384" mass="39088">MDELLGSATELSTALVSVFVGFALVLDSLPVLGILIPADVAVLAATTARGPLAGLAVVAAVVGGTLAGWTGTFLLGRFLAGPLRRSWLGRRIGQDRWDNAEKLVAKGGGRVVLAAPFLPIFNTIVPIAAGSLRMPYRRFLAYAAIGSALWGAGYVTLGLVANSLGSAVFGTSNIYTTLLFGVPGLAIGWVTLAQVRRRMAAPSESAGEGRVVAIVAAAATSQPSEVTSAARSSVPVSRPRPTMSIARPAAASRGTARPAPRRLAVRRRPAVAVPSGPGIDAVVATGDAVPAGSVSTVSAESDGNASTIMATAANPNPPMLATACAMSWWLALSYGGRGQPVVQGTAPEVAASGAANASASTAIIPASRSRSRRRTVWATRREHA</sequence>
<evidence type="ECO:0000256" key="5">
    <source>
        <dbReference type="ARBA" id="ARBA00022989"/>
    </source>
</evidence>
<evidence type="ECO:0000313" key="10">
    <source>
        <dbReference type="EMBL" id="GIJ65901.1"/>
    </source>
</evidence>
<comment type="caution">
    <text evidence="10">The sequence shown here is derived from an EMBL/GenBank/DDBJ whole genome shotgun (WGS) entry which is preliminary data.</text>
</comment>
<dbReference type="InterPro" id="IPR051311">
    <property type="entry name" value="DedA_domain"/>
</dbReference>
<dbReference type="GO" id="GO:0005886">
    <property type="term" value="C:plasma membrane"/>
    <property type="evidence" value="ECO:0007669"/>
    <property type="project" value="UniProtKB-SubCell"/>
</dbReference>
<feature type="transmembrane region" description="Helical" evidence="8">
    <location>
        <begin position="139"/>
        <end position="161"/>
    </location>
</feature>
<keyword evidence="11" id="KW-1185">Reference proteome</keyword>
<dbReference type="Pfam" id="PF09335">
    <property type="entry name" value="VTT_dom"/>
    <property type="match status" value="1"/>
</dbReference>
<feature type="region of interest" description="Disordered" evidence="7">
    <location>
        <begin position="247"/>
        <end position="270"/>
    </location>
</feature>
<evidence type="ECO:0000256" key="1">
    <source>
        <dbReference type="ARBA" id="ARBA00004651"/>
    </source>
</evidence>
<feature type="domain" description="VTT" evidence="9">
    <location>
        <begin position="37"/>
        <end position="158"/>
    </location>
</feature>
<keyword evidence="3" id="KW-1003">Cell membrane</keyword>
<dbReference type="AlphaFoldDB" id="A0A8J3ZQW6"/>
<evidence type="ECO:0000256" key="7">
    <source>
        <dbReference type="SAM" id="MobiDB-lite"/>
    </source>
</evidence>
<feature type="compositionally biased region" description="Basic residues" evidence="7">
    <location>
        <begin position="259"/>
        <end position="269"/>
    </location>
</feature>
<feature type="transmembrane region" description="Helical" evidence="8">
    <location>
        <begin position="12"/>
        <end position="36"/>
    </location>
</feature>
<feature type="transmembrane region" description="Helical" evidence="8">
    <location>
        <begin position="56"/>
        <end position="80"/>
    </location>
</feature>